<gene>
    <name evidence="2" type="ordered locus">Clocl_4084</name>
</gene>
<name>G8LTK8_ACECE</name>
<dbReference type="RefSeq" id="WP_014257016.1">
    <property type="nucleotide sequence ID" value="NC_016627.1"/>
</dbReference>
<dbReference type="HOGENOM" id="CLU_108696_20_4_9"/>
<evidence type="ECO:0000313" key="2">
    <source>
        <dbReference type="EMBL" id="AEV70518.1"/>
    </source>
</evidence>
<protein>
    <submittedName>
        <fullName evidence="2">Acyl carrier protein</fullName>
    </submittedName>
</protein>
<dbReference type="SUPFAM" id="SSF47336">
    <property type="entry name" value="ACP-like"/>
    <property type="match status" value="1"/>
</dbReference>
<dbReference type="Proteomes" id="UP000005435">
    <property type="component" value="Chromosome"/>
</dbReference>
<proteinExistence type="predicted"/>
<dbReference type="AlphaFoldDB" id="G8LTK8"/>
<dbReference type="KEGG" id="ccl:Clocl_4084"/>
<dbReference type="EMBL" id="CP003065">
    <property type="protein sequence ID" value="AEV70518.1"/>
    <property type="molecule type" value="Genomic_DNA"/>
</dbReference>
<dbReference type="OrthoDB" id="5326335at2"/>
<organism evidence="2 3">
    <name type="scientific">Acetivibrio clariflavus (strain DSM 19732 / NBRC 101661 / EBR45)</name>
    <name type="common">Clostridium clariflavum</name>
    <dbReference type="NCBI Taxonomy" id="720554"/>
    <lineage>
        <taxon>Bacteria</taxon>
        <taxon>Bacillati</taxon>
        <taxon>Bacillota</taxon>
        <taxon>Clostridia</taxon>
        <taxon>Eubacteriales</taxon>
        <taxon>Oscillospiraceae</taxon>
        <taxon>Acetivibrio</taxon>
    </lineage>
</organism>
<reference evidence="2 3" key="2">
    <citation type="journal article" date="2012" name="Stand. Genomic Sci.">
        <title>Complete Genome Sequence of Clostridium clariflavum DSM 19732.</title>
        <authorList>
            <person name="Izquierdo J.A."/>
            <person name="Goodwin L."/>
            <person name="Davenport K.W."/>
            <person name="Teshima H."/>
            <person name="Bruce D."/>
            <person name="Detter C."/>
            <person name="Tapia R."/>
            <person name="Han S."/>
            <person name="Land M."/>
            <person name="Hauser L."/>
            <person name="Jeffries C.D."/>
            <person name="Han J."/>
            <person name="Pitluck S."/>
            <person name="Nolan M."/>
            <person name="Chen A."/>
            <person name="Huntemann M."/>
            <person name="Mavromatis K."/>
            <person name="Mikhailova N."/>
            <person name="Liolios K."/>
            <person name="Woyke T."/>
            <person name="Lynd L.R."/>
        </authorList>
    </citation>
    <scope>NUCLEOTIDE SEQUENCE [LARGE SCALE GENOMIC DNA]</scope>
    <source>
        <strain evidence="3">DSM 19732 / NBRC 101661 / EBR45</strain>
    </source>
</reference>
<evidence type="ECO:0000313" key="3">
    <source>
        <dbReference type="Proteomes" id="UP000005435"/>
    </source>
</evidence>
<accession>G8LTK8</accession>
<dbReference type="STRING" id="720554.Clocl_4084"/>
<keyword evidence="3" id="KW-1185">Reference proteome</keyword>
<dbReference type="eggNOG" id="COG0236">
    <property type="taxonomic scope" value="Bacteria"/>
</dbReference>
<dbReference type="InterPro" id="IPR036736">
    <property type="entry name" value="ACP-like_sf"/>
</dbReference>
<reference evidence="3" key="1">
    <citation type="submission" date="2011-12" db="EMBL/GenBank/DDBJ databases">
        <title>Complete sequence of Clostridium clariflavum DSM 19732.</title>
        <authorList>
            <consortium name="US DOE Joint Genome Institute"/>
            <person name="Lucas S."/>
            <person name="Han J."/>
            <person name="Lapidus A."/>
            <person name="Cheng J.-F."/>
            <person name="Goodwin L."/>
            <person name="Pitluck S."/>
            <person name="Peters L."/>
            <person name="Teshima H."/>
            <person name="Detter J.C."/>
            <person name="Han C."/>
            <person name="Tapia R."/>
            <person name="Land M."/>
            <person name="Hauser L."/>
            <person name="Kyrpides N."/>
            <person name="Ivanova N."/>
            <person name="Pagani I."/>
            <person name="Kitzmiller T."/>
            <person name="Lynd L."/>
            <person name="Izquierdo J."/>
            <person name="Woyke T."/>
        </authorList>
    </citation>
    <scope>NUCLEOTIDE SEQUENCE [LARGE SCALE GENOMIC DNA]</scope>
    <source>
        <strain evidence="3">DSM 19732 / NBRC 101661 / EBR45</strain>
    </source>
</reference>
<dbReference type="Gene3D" id="1.10.1200.10">
    <property type="entry name" value="ACP-like"/>
    <property type="match status" value="1"/>
</dbReference>
<dbReference type="Pfam" id="PF00550">
    <property type="entry name" value="PP-binding"/>
    <property type="match status" value="1"/>
</dbReference>
<feature type="domain" description="Carrier" evidence="1">
    <location>
        <begin position="1"/>
        <end position="71"/>
    </location>
</feature>
<evidence type="ECO:0000259" key="1">
    <source>
        <dbReference type="PROSITE" id="PS50075"/>
    </source>
</evidence>
<dbReference type="PROSITE" id="PS50075">
    <property type="entry name" value="CARRIER"/>
    <property type="match status" value="1"/>
</dbReference>
<sequence>MEKLLDIVAEVLNVDKSQISLNTSRDEIAAWDSLNHVRLIAELEEQLNITIPFEAVSGIKKVSDILEFVKD</sequence>
<dbReference type="InterPro" id="IPR009081">
    <property type="entry name" value="PP-bd_ACP"/>
</dbReference>